<comment type="caution">
    <text evidence="2">The sequence shown here is derived from an EMBL/GenBank/DDBJ whole genome shotgun (WGS) entry which is preliminary data.</text>
</comment>
<name>A0ABQ5XKB4_9GAMM</name>
<gene>
    <name evidence="2" type="ORF">GCM10007901_10950</name>
</gene>
<dbReference type="EMBL" id="BSOB01000010">
    <property type="protein sequence ID" value="GLQ92144.1"/>
    <property type="molecule type" value="Genomic_DNA"/>
</dbReference>
<accession>A0ABQ5XKB4</accession>
<feature type="region of interest" description="Disordered" evidence="1">
    <location>
        <begin position="1"/>
        <end position="26"/>
    </location>
</feature>
<organism evidence="2 3">
    <name type="scientific">Dyella acidisoli</name>
    <dbReference type="NCBI Taxonomy" id="1867834"/>
    <lineage>
        <taxon>Bacteria</taxon>
        <taxon>Pseudomonadati</taxon>
        <taxon>Pseudomonadota</taxon>
        <taxon>Gammaproteobacteria</taxon>
        <taxon>Lysobacterales</taxon>
        <taxon>Rhodanobacteraceae</taxon>
        <taxon>Dyella</taxon>
    </lineage>
</organism>
<evidence type="ECO:0000313" key="2">
    <source>
        <dbReference type="EMBL" id="GLQ92144.1"/>
    </source>
</evidence>
<protein>
    <submittedName>
        <fullName evidence="2">Uncharacterized protein</fullName>
    </submittedName>
</protein>
<keyword evidence="3" id="KW-1185">Reference proteome</keyword>
<feature type="compositionally biased region" description="Basic residues" evidence="1">
    <location>
        <begin position="1"/>
        <end position="19"/>
    </location>
</feature>
<sequence>MFPFRRRPKSKPNAKKRAPKATAPLPDVTELHLQHLDYNLEPLSVESLSHYIEPIVPDERFRVH</sequence>
<proteinExistence type="predicted"/>
<evidence type="ECO:0000256" key="1">
    <source>
        <dbReference type="SAM" id="MobiDB-lite"/>
    </source>
</evidence>
<dbReference type="Proteomes" id="UP001156670">
    <property type="component" value="Unassembled WGS sequence"/>
</dbReference>
<evidence type="ECO:0000313" key="3">
    <source>
        <dbReference type="Proteomes" id="UP001156670"/>
    </source>
</evidence>
<reference evidence="3" key="1">
    <citation type="journal article" date="2019" name="Int. J. Syst. Evol. Microbiol.">
        <title>The Global Catalogue of Microorganisms (GCM) 10K type strain sequencing project: providing services to taxonomists for standard genome sequencing and annotation.</title>
        <authorList>
            <consortium name="The Broad Institute Genomics Platform"/>
            <consortium name="The Broad Institute Genome Sequencing Center for Infectious Disease"/>
            <person name="Wu L."/>
            <person name="Ma J."/>
        </authorList>
    </citation>
    <scope>NUCLEOTIDE SEQUENCE [LARGE SCALE GENOMIC DNA]</scope>
    <source>
        <strain evidence="3">NBRC 111980</strain>
    </source>
</reference>